<evidence type="ECO:0000313" key="10">
    <source>
        <dbReference type="EMBL" id="ACV78956.1"/>
    </source>
</evidence>
<dbReference type="STRING" id="479431.Namu_2604"/>
<dbReference type="Gene3D" id="2.60.40.10">
    <property type="entry name" value="Immunoglobulins"/>
    <property type="match status" value="1"/>
</dbReference>
<dbReference type="InterPro" id="IPR036116">
    <property type="entry name" value="FN3_sf"/>
</dbReference>
<reference evidence="11" key="1">
    <citation type="submission" date="2009-09" db="EMBL/GenBank/DDBJ databases">
        <title>The complete genome of Nakamurella multipartita DSM 44233.</title>
        <authorList>
            <consortium name="US DOE Joint Genome Institute (JGI-PGF)"/>
            <person name="Lucas S."/>
            <person name="Copeland A."/>
            <person name="Lapidus A."/>
            <person name="Glavina del Rio T."/>
            <person name="Dalin E."/>
            <person name="Tice H."/>
            <person name="Bruce D."/>
            <person name="Goodwin L."/>
            <person name="Pitluck S."/>
            <person name="Kyrpides N."/>
            <person name="Mavromatis K."/>
            <person name="Ivanova N."/>
            <person name="Ovchinnikova G."/>
            <person name="Sims D."/>
            <person name="Meincke L."/>
            <person name="Brettin T."/>
            <person name="Detter J.C."/>
            <person name="Han C."/>
            <person name="Larimer F."/>
            <person name="Land M."/>
            <person name="Hauser L."/>
            <person name="Markowitz V."/>
            <person name="Cheng J.-F."/>
            <person name="Hugenholtz P."/>
            <person name="Woyke T."/>
            <person name="Wu D."/>
            <person name="Klenk H.-P."/>
            <person name="Eisen J.A."/>
        </authorList>
    </citation>
    <scope>NUCLEOTIDE SEQUENCE [LARGE SCALE GENOMIC DNA]</scope>
    <source>
        <strain evidence="11">ATCC 700099 / DSM 44233 / CIP 104796 / JCM 9543 / NBRC 105858 / Y-104</strain>
    </source>
</reference>
<keyword evidence="5" id="KW-0326">Glycosidase</keyword>
<keyword evidence="8" id="KW-0732">Signal</keyword>
<evidence type="ECO:0000256" key="6">
    <source>
        <dbReference type="ARBA" id="ARBA00023326"/>
    </source>
</evidence>
<feature type="region of interest" description="Disordered" evidence="7">
    <location>
        <begin position="691"/>
        <end position="716"/>
    </location>
</feature>
<dbReference type="InterPro" id="IPR013783">
    <property type="entry name" value="Ig-like_fold"/>
</dbReference>
<keyword evidence="2" id="KW-0645">Protease</keyword>
<reference evidence="10 11" key="2">
    <citation type="journal article" date="2010" name="Stand. Genomic Sci.">
        <title>Complete genome sequence of Nakamurella multipartita type strain (Y-104).</title>
        <authorList>
            <person name="Tice H."/>
            <person name="Mayilraj S."/>
            <person name="Sims D."/>
            <person name="Lapidus A."/>
            <person name="Nolan M."/>
            <person name="Lucas S."/>
            <person name="Glavina Del Rio T."/>
            <person name="Copeland A."/>
            <person name="Cheng J.F."/>
            <person name="Meincke L."/>
            <person name="Bruce D."/>
            <person name="Goodwin L."/>
            <person name="Pitluck S."/>
            <person name="Ivanova N."/>
            <person name="Mavromatis K."/>
            <person name="Ovchinnikova G."/>
            <person name="Pati A."/>
            <person name="Chen A."/>
            <person name="Palaniappan K."/>
            <person name="Land M."/>
            <person name="Hauser L."/>
            <person name="Chang Y.J."/>
            <person name="Jeffries C.D."/>
            <person name="Detter J.C."/>
            <person name="Brettin T."/>
            <person name="Rohde M."/>
            <person name="Goker M."/>
            <person name="Bristow J."/>
            <person name="Eisen J.A."/>
            <person name="Markowitz V."/>
            <person name="Hugenholtz P."/>
            <person name="Kyrpides N.C."/>
            <person name="Klenk H.P."/>
            <person name="Chen F."/>
        </authorList>
    </citation>
    <scope>NUCLEOTIDE SEQUENCE [LARGE SCALE GENOMIC DNA]</scope>
    <source>
        <strain evidence="11">ATCC 700099 / DSM 44233 / CIP 104796 / JCM 9543 / NBRC 105858 / Y-104</strain>
    </source>
</reference>
<dbReference type="SUPFAM" id="SSF49265">
    <property type="entry name" value="Fibronectin type III"/>
    <property type="match status" value="1"/>
</dbReference>
<keyword evidence="4" id="KW-0720">Serine protease</keyword>
<dbReference type="GO" id="GO:0005615">
    <property type="term" value="C:extracellular space"/>
    <property type="evidence" value="ECO:0007669"/>
    <property type="project" value="TreeGrafter"/>
</dbReference>
<dbReference type="GO" id="GO:0004252">
    <property type="term" value="F:serine-type endopeptidase activity"/>
    <property type="evidence" value="ECO:0007669"/>
    <property type="project" value="InterPro"/>
</dbReference>
<dbReference type="InterPro" id="IPR023828">
    <property type="entry name" value="Peptidase_S8_Ser-AS"/>
</dbReference>
<evidence type="ECO:0000256" key="5">
    <source>
        <dbReference type="ARBA" id="ARBA00023295"/>
    </source>
</evidence>
<evidence type="ECO:0000256" key="3">
    <source>
        <dbReference type="ARBA" id="ARBA00022801"/>
    </source>
</evidence>
<accession>C8X7K3</accession>
<feature type="domain" description="Fibronectin type-III" evidence="9">
    <location>
        <begin position="514"/>
        <end position="607"/>
    </location>
</feature>
<dbReference type="Proteomes" id="UP000002218">
    <property type="component" value="Chromosome"/>
</dbReference>
<organism evidence="10 11">
    <name type="scientific">Nakamurella multipartita (strain ATCC 700099 / DSM 44233 / CIP 104796 / JCM 9543 / NBRC 105858 / Y-104)</name>
    <name type="common">Microsphaera multipartita</name>
    <dbReference type="NCBI Taxonomy" id="479431"/>
    <lineage>
        <taxon>Bacteria</taxon>
        <taxon>Bacillati</taxon>
        <taxon>Actinomycetota</taxon>
        <taxon>Actinomycetes</taxon>
        <taxon>Nakamurellales</taxon>
        <taxon>Nakamurellaceae</taxon>
        <taxon>Nakamurella</taxon>
    </lineage>
</organism>
<dbReference type="GO" id="GO:0016798">
    <property type="term" value="F:hydrolase activity, acting on glycosyl bonds"/>
    <property type="evidence" value="ECO:0007669"/>
    <property type="project" value="UniProtKB-KW"/>
</dbReference>
<comment type="similarity">
    <text evidence="1">Belongs to the peptidase S8 family.</text>
</comment>
<proteinExistence type="inferred from homology"/>
<dbReference type="CDD" id="cd00063">
    <property type="entry name" value="FN3"/>
    <property type="match status" value="1"/>
</dbReference>
<dbReference type="EMBL" id="CP001737">
    <property type="protein sequence ID" value="ACV78956.1"/>
    <property type="molecule type" value="Genomic_DNA"/>
</dbReference>
<dbReference type="InParanoid" id="C8X7K3"/>
<dbReference type="SUPFAM" id="SSF52743">
    <property type="entry name" value="Subtilisin-like"/>
    <property type="match status" value="1"/>
</dbReference>
<evidence type="ECO:0000256" key="7">
    <source>
        <dbReference type="SAM" id="MobiDB-lite"/>
    </source>
</evidence>
<evidence type="ECO:0000256" key="1">
    <source>
        <dbReference type="ARBA" id="ARBA00011073"/>
    </source>
</evidence>
<evidence type="ECO:0000256" key="8">
    <source>
        <dbReference type="SAM" id="SignalP"/>
    </source>
</evidence>
<keyword evidence="6" id="KW-0119">Carbohydrate metabolism</keyword>
<feature type="region of interest" description="Disordered" evidence="7">
    <location>
        <begin position="590"/>
        <end position="637"/>
    </location>
</feature>
<keyword evidence="11" id="KW-1185">Reference proteome</keyword>
<dbReference type="HOGENOM" id="CLU_385806_0_0_11"/>
<dbReference type="GO" id="GO:0006508">
    <property type="term" value="P:proteolysis"/>
    <property type="evidence" value="ECO:0007669"/>
    <property type="project" value="UniProtKB-KW"/>
</dbReference>
<dbReference type="AlphaFoldDB" id="C8X7K3"/>
<feature type="signal peptide" evidence="8">
    <location>
        <begin position="1"/>
        <end position="18"/>
    </location>
</feature>
<evidence type="ECO:0000259" key="9">
    <source>
        <dbReference type="PROSITE" id="PS50853"/>
    </source>
</evidence>
<dbReference type="PROSITE" id="PS50853">
    <property type="entry name" value="FN3"/>
    <property type="match status" value="1"/>
</dbReference>
<keyword evidence="3" id="KW-0378">Hydrolase</keyword>
<evidence type="ECO:0000313" key="11">
    <source>
        <dbReference type="Proteomes" id="UP000002218"/>
    </source>
</evidence>
<dbReference type="InterPro" id="IPR050131">
    <property type="entry name" value="Peptidase_S8_subtilisin-like"/>
</dbReference>
<dbReference type="InterPro" id="IPR036852">
    <property type="entry name" value="Peptidase_S8/S53_dom_sf"/>
</dbReference>
<dbReference type="eggNOG" id="COG1404">
    <property type="taxonomic scope" value="Bacteria"/>
</dbReference>
<dbReference type="InterPro" id="IPR003961">
    <property type="entry name" value="FN3_dom"/>
</dbReference>
<feature type="compositionally biased region" description="Low complexity" evidence="7">
    <location>
        <begin position="602"/>
        <end position="637"/>
    </location>
</feature>
<protein>
    <submittedName>
        <fullName evidence="10">Fibronectin type III domain protein</fullName>
    </submittedName>
</protein>
<keyword evidence="6" id="KW-0624">Polysaccharide degradation</keyword>
<name>C8X7K3_NAKMY</name>
<dbReference type="GO" id="GO:0000272">
    <property type="term" value="P:polysaccharide catabolic process"/>
    <property type="evidence" value="ECO:0007669"/>
    <property type="project" value="UniProtKB-KW"/>
</dbReference>
<dbReference type="SMART" id="SM00060">
    <property type="entry name" value="FN3"/>
    <property type="match status" value="1"/>
</dbReference>
<evidence type="ECO:0000256" key="2">
    <source>
        <dbReference type="ARBA" id="ARBA00022670"/>
    </source>
</evidence>
<dbReference type="InterPro" id="IPR000209">
    <property type="entry name" value="Peptidase_S8/S53_dom"/>
</dbReference>
<dbReference type="KEGG" id="nml:Namu_2604"/>
<dbReference type="PANTHER" id="PTHR43806">
    <property type="entry name" value="PEPTIDASE S8"/>
    <property type="match status" value="1"/>
</dbReference>
<dbReference type="PROSITE" id="PS00138">
    <property type="entry name" value="SUBTILASE_SER"/>
    <property type="match status" value="1"/>
</dbReference>
<dbReference type="Gene3D" id="3.40.50.200">
    <property type="entry name" value="Peptidase S8/S53 domain"/>
    <property type="match status" value="2"/>
</dbReference>
<feature type="chain" id="PRO_5002994316" evidence="8">
    <location>
        <begin position="19"/>
        <end position="716"/>
    </location>
</feature>
<dbReference type="Pfam" id="PF00082">
    <property type="entry name" value="Peptidase_S8"/>
    <property type="match status" value="1"/>
</dbReference>
<evidence type="ECO:0000256" key="4">
    <source>
        <dbReference type="ARBA" id="ARBA00022825"/>
    </source>
</evidence>
<dbReference type="PANTHER" id="PTHR43806:SF11">
    <property type="entry name" value="CEREVISIN-RELATED"/>
    <property type="match status" value="1"/>
</dbReference>
<gene>
    <name evidence="10" type="ordered locus">Namu_2604</name>
</gene>
<sequence length="716" mass="72499" precursor="true">MVGAWCCLLTTVGAPVAAAEVDAPGCRTVPVDADAPLRSDQAREVFGVDGTGVTVGVLSTSFATDPTSPTTPDQDIAAGLLPGPGNPCGRTQPVTVLVDATGAGNDEGRAMLELVHGIAPGADLLFASAGDDQFQMAQRIFDLAAAGADIIVDDIGHPQEPTYQPGPIEVAIQDVRAQGVVYLAAVGNNNVIGTDDGPSAGRPIGSWETLEYRPTPCPDTLGLAPGYDCMDFDPGPDTDPTMEFGVGAGMSAQARLTGALNWGEPWYGVQQQFRLYVLQDDQVVGWSPEPDGVTASVEWSAQELVAGAAAELSIVIVRQTPGADLPPPRVKVDFRGDGRPYPTFLEYDQTTGTDIVGPNATGHNAGVGVISVAAADYRTPTIPEKFSNHGPRTLLFGPVDGTLPAAPLSPVQPVAAPSVMAVDGLRTDFYGVLEPDGDRFFYGTSAAAPTVAAVVALGRQLRTDADPDELTRALLDSATPVDSPWPGVPAEDVVGAGLVDATGFLEGLLRVPTAPLDVRAVAGPEPGTATVTFAPPALPGTSPILSYTVRCDGGGRAGTPLSVPDSPAKVTGLVQGAVTTCSVAAVNAQGPGASATSDPFEVTAAPPVVTPTTTTPAPTVPAGSAAAGPTGPEQAATGTATTAAAGGAGAAYRQPPSATLAATGTHAAPLTLAGGLLLTAGTIVLTASRWRNGVGRPGLPPGTGGAGRRRSDQRWW</sequence>